<evidence type="ECO:0000313" key="1">
    <source>
        <dbReference type="EMBL" id="GFR04936.1"/>
    </source>
</evidence>
<reference evidence="1" key="1">
    <citation type="submission" date="2020-07" db="EMBL/GenBank/DDBJ databases">
        <title>Multicomponent nature underlies the extraordinary mechanical properties of spider dragline silk.</title>
        <authorList>
            <person name="Kono N."/>
            <person name="Nakamura H."/>
            <person name="Mori M."/>
            <person name="Yoshida Y."/>
            <person name="Ohtoshi R."/>
            <person name="Malay A.D."/>
            <person name="Moran D.A.P."/>
            <person name="Tomita M."/>
            <person name="Numata K."/>
            <person name="Arakawa K."/>
        </authorList>
    </citation>
    <scope>NUCLEOTIDE SEQUENCE</scope>
</reference>
<protein>
    <submittedName>
        <fullName evidence="1">Uncharacterized protein</fullName>
    </submittedName>
</protein>
<accession>A0A8X6GHN2</accession>
<organism evidence="1 2">
    <name type="scientific">Trichonephila clavata</name>
    <name type="common">Joro spider</name>
    <name type="synonym">Nephila clavata</name>
    <dbReference type="NCBI Taxonomy" id="2740835"/>
    <lineage>
        <taxon>Eukaryota</taxon>
        <taxon>Metazoa</taxon>
        <taxon>Ecdysozoa</taxon>
        <taxon>Arthropoda</taxon>
        <taxon>Chelicerata</taxon>
        <taxon>Arachnida</taxon>
        <taxon>Araneae</taxon>
        <taxon>Araneomorphae</taxon>
        <taxon>Entelegynae</taxon>
        <taxon>Araneoidea</taxon>
        <taxon>Nephilidae</taxon>
        <taxon>Trichonephila</taxon>
    </lineage>
</organism>
<keyword evidence="2" id="KW-1185">Reference proteome</keyword>
<dbReference type="EMBL" id="BMAO01035643">
    <property type="protein sequence ID" value="GFR04936.1"/>
    <property type="molecule type" value="Genomic_DNA"/>
</dbReference>
<dbReference type="Proteomes" id="UP000887116">
    <property type="component" value="Unassembled WGS sequence"/>
</dbReference>
<proteinExistence type="predicted"/>
<comment type="caution">
    <text evidence="1">The sequence shown here is derived from an EMBL/GenBank/DDBJ whole genome shotgun (WGS) entry which is preliminary data.</text>
</comment>
<feature type="non-terminal residue" evidence="1">
    <location>
        <position position="1"/>
    </location>
</feature>
<name>A0A8X6GHN2_TRICU</name>
<gene>
    <name evidence="1" type="ORF">TNCT_236201</name>
</gene>
<sequence length="17" mass="1926">NSKGLVQRERILALLIC</sequence>
<dbReference type="AlphaFoldDB" id="A0A8X6GHN2"/>
<evidence type="ECO:0000313" key="2">
    <source>
        <dbReference type="Proteomes" id="UP000887116"/>
    </source>
</evidence>